<dbReference type="PANTHER" id="PTHR12677:SF59">
    <property type="entry name" value="GOLGI APPARATUS MEMBRANE PROTEIN TVP38-RELATED"/>
    <property type="match status" value="1"/>
</dbReference>
<sequence>MKSWLRGQGRYAALIAWASVAALALSLFLLFRHRLSADHLSLWFNDNLLVASLVYTLILSLRGLFLIPSTPLLFMGIAVFPPVWVWSLNMIGILTSSAIVYVMVRGFGFDYLVRERYAARARQLSRLMEKHGEPVIIGWSFFPAVPTDVIIYCAATLRLSLVRCLVAVGIGEGILITFYVAGGNQLMAMLGMGGVAQ</sequence>
<dbReference type="RefSeq" id="WP_135484619.1">
    <property type="nucleotide sequence ID" value="NZ_SRMF01000011.1"/>
</dbReference>
<evidence type="ECO:0000256" key="6">
    <source>
        <dbReference type="RuleBase" id="RU366058"/>
    </source>
</evidence>
<name>A0A4Z0W250_9GAMM</name>
<keyword evidence="3 6" id="KW-0812">Transmembrane</keyword>
<feature type="transmembrane region" description="Helical" evidence="6">
    <location>
        <begin position="90"/>
        <end position="113"/>
    </location>
</feature>
<dbReference type="Proteomes" id="UP000297475">
    <property type="component" value="Unassembled WGS sequence"/>
</dbReference>
<evidence type="ECO:0000256" key="2">
    <source>
        <dbReference type="ARBA" id="ARBA00022475"/>
    </source>
</evidence>
<keyword evidence="4 6" id="KW-1133">Transmembrane helix</keyword>
<dbReference type="EMBL" id="SRMF01000011">
    <property type="protein sequence ID" value="TGG90739.1"/>
    <property type="molecule type" value="Genomic_DNA"/>
</dbReference>
<dbReference type="InterPro" id="IPR032816">
    <property type="entry name" value="VTT_dom"/>
</dbReference>
<reference evidence="8 9" key="1">
    <citation type="submission" date="2019-04" db="EMBL/GenBank/DDBJ databases">
        <title>Natronospirillum operosus gen. nov., sp. nov., a haloalkaliphilic satellite isolated from decaying biomass of laboratory culture of cyanobacterium Geitlerinema sp. and proposal of Natronospirillaceae fam. nov. and Saccharospirillaceae fam. nov.</title>
        <authorList>
            <person name="Kevbrin V."/>
            <person name="Boltyanskaya Y."/>
            <person name="Koziaeva V."/>
            <person name="Grouzdev D.S."/>
            <person name="Park M."/>
            <person name="Cho J."/>
        </authorList>
    </citation>
    <scope>NUCLEOTIDE SEQUENCE [LARGE SCALE GENOMIC DNA]</scope>
    <source>
        <strain evidence="8 9">G-116</strain>
    </source>
</reference>
<comment type="similarity">
    <text evidence="6">Belongs to the TVP38/TMEM64 family.</text>
</comment>
<feature type="domain" description="VTT" evidence="7">
    <location>
        <begin position="67"/>
        <end position="184"/>
    </location>
</feature>
<evidence type="ECO:0000256" key="3">
    <source>
        <dbReference type="ARBA" id="ARBA00022692"/>
    </source>
</evidence>
<evidence type="ECO:0000256" key="5">
    <source>
        <dbReference type="ARBA" id="ARBA00023136"/>
    </source>
</evidence>
<evidence type="ECO:0000313" key="9">
    <source>
        <dbReference type="Proteomes" id="UP000297475"/>
    </source>
</evidence>
<feature type="transmembrane region" description="Helical" evidence="6">
    <location>
        <begin position="12"/>
        <end position="30"/>
    </location>
</feature>
<gene>
    <name evidence="8" type="ORF">E4656_17540</name>
</gene>
<dbReference type="AlphaFoldDB" id="A0A4Z0W250"/>
<organism evidence="8 9">
    <name type="scientific">Natronospirillum operosum</name>
    <dbReference type="NCBI Taxonomy" id="2759953"/>
    <lineage>
        <taxon>Bacteria</taxon>
        <taxon>Pseudomonadati</taxon>
        <taxon>Pseudomonadota</taxon>
        <taxon>Gammaproteobacteria</taxon>
        <taxon>Oceanospirillales</taxon>
        <taxon>Natronospirillaceae</taxon>
        <taxon>Natronospirillum</taxon>
    </lineage>
</organism>
<keyword evidence="2 6" id="KW-1003">Cell membrane</keyword>
<keyword evidence="9" id="KW-1185">Reference proteome</keyword>
<dbReference type="OrthoDB" id="7059021at2"/>
<evidence type="ECO:0000256" key="1">
    <source>
        <dbReference type="ARBA" id="ARBA00004651"/>
    </source>
</evidence>
<evidence type="ECO:0000256" key="4">
    <source>
        <dbReference type="ARBA" id="ARBA00022989"/>
    </source>
</evidence>
<comment type="caution">
    <text evidence="8">The sequence shown here is derived from an EMBL/GenBank/DDBJ whole genome shotgun (WGS) entry which is preliminary data.</text>
</comment>
<dbReference type="GO" id="GO:0005886">
    <property type="term" value="C:plasma membrane"/>
    <property type="evidence" value="ECO:0007669"/>
    <property type="project" value="UniProtKB-SubCell"/>
</dbReference>
<keyword evidence="5 6" id="KW-0472">Membrane</keyword>
<feature type="transmembrane region" description="Helical" evidence="6">
    <location>
        <begin position="65"/>
        <end position="84"/>
    </location>
</feature>
<dbReference type="Pfam" id="PF09335">
    <property type="entry name" value="VTT_dom"/>
    <property type="match status" value="1"/>
</dbReference>
<feature type="transmembrane region" description="Helical" evidence="6">
    <location>
        <begin position="160"/>
        <end position="182"/>
    </location>
</feature>
<protein>
    <recommendedName>
        <fullName evidence="6">TVP38/TMEM64 family membrane protein</fullName>
    </recommendedName>
</protein>
<accession>A0A4Z0W250</accession>
<dbReference type="InterPro" id="IPR015414">
    <property type="entry name" value="TMEM64"/>
</dbReference>
<evidence type="ECO:0000313" key="8">
    <source>
        <dbReference type="EMBL" id="TGG90739.1"/>
    </source>
</evidence>
<proteinExistence type="inferred from homology"/>
<dbReference type="PANTHER" id="PTHR12677">
    <property type="entry name" value="GOLGI APPARATUS MEMBRANE PROTEIN TVP38-RELATED"/>
    <property type="match status" value="1"/>
</dbReference>
<comment type="subcellular location">
    <subcellularLocation>
        <location evidence="1 6">Cell membrane</location>
        <topology evidence="1 6">Multi-pass membrane protein</topology>
    </subcellularLocation>
</comment>
<evidence type="ECO:0000259" key="7">
    <source>
        <dbReference type="Pfam" id="PF09335"/>
    </source>
</evidence>
<feature type="transmembrane region" description="Helical" evidence="6">
    <location>
        <begin position="42"/>
        <end position="58"/>
    </location>
</feature>